<proteinExistence type="predicted"/>
<organism evidence="1 2">
    <name type="scientific">Oedothorax gibbosus</name>
    <dbReference type="NCBI Taxonomy" id="931172"/>
    <lineage>
        <taxon>Eukaryota</taxon>
        <taxon>Metazoa</taxon>
        <taxon>Ecdysozoa</taxon>
        <taxon>Arthropoda</taxon>
        <taxon>Chelicerata</taxon>
        <taxon>Arachnida</taxon>
        <taxon>Araneae</taxon>
        <taxon>Araneomorphae</taxon>
        <taxon>Entelegynae</taxon>
        <taxon>Araneoidea</taxon>
        <taxon>Linyphiidae</taxon>
        <taxon>Erigoninae</taxon>
        <taxon>Oedothorax</taxon>
    </lineage>
</organism>
<dbReference type="AlphaFoldDB" id="A0AAV6U8L5"/>
<comment type="caution">
    <text evidence="1">The sequence shown here is derived from an EMBL/GenBank/DDBJ whole genome shotgun (WGS) entry which is preliminary data.</text>
</comment>
<reference evidence="1 2" key="1">
    <citation type="journal article" date="2022" name="Nat. Ecol. Evol.">
        <title>A masculinizing supergene underlies an exaggerated male reproductive morph in a spider.</title>
        <authorList>
            <person name="Hendrickx F."/>
            <person name="De Corte Z."/>
            <person name="Sonet G."/>
            <person name="Van Belleghem S.M."/>
            <person name="Kostlbacher S."/>
            <person name="Vangestel C."/>
        </authorList>
    </citation>
    <scope>NUCLEOTIDE SEQUENCE [LARGE SCALE GENOMIC DNA]</scope>
    <source>
        <strain evidence="1">W744_W776</strain>
    </source>
</reference>
<sequence length="98" mass="11596">MAYLLKYLKEDLMLVAHEMGVEVSENYRKIDIKKEIIASKEYDEEVVKFQLDAMVEDRRVKMEREAQKIRGKRIRTREIANYSSGRYQPFAIGFGGKF</sequence>
<dbReference type="EMBL" id="JAFNEN010000596">
    <property type="protein sequence ID" value="KAG8179934.1"/>
    <property type="molecule type" value="Genomic_DNA"/>
</dbReference>
<evidence type="ECO:0000313" key="2">
    <source>
        <dbReference type="Proteomes" id="UP000827092"/>
    </source>
</evidence>
<dbReference type="Proteomes" id="UP000827092">
    <property type="component" value="Unassembled WGS sequence"/>
</dbReference>
<protein>
    <submittedName>
        <fullName evidence="1">Uncharacterized protein</fullName>
    </submittedName>
</protein>
<keyword evidence="2" id="KW-1185">Reference proteome</keyword>
<gene>
    <name evidence="1" type="ORF">JTE90_025259</name>
</gene>
<accession>A0AAV6U8L5</accession>
<name>A0AAV6U8L5_9ARAC</name>
<evidence type="ECO:0000313" key="1">
    <source>
        <dbReference type="EMBL" id="KAG8179934.1"/>
    </source>
</evidence>